<evidence type="ECO:0000313" key="1">
    <source>
        <dbReference type="EMBL" id="KAF2243802.1"/>
    </source>
</evidence>
<reference evidence="1" key="1">
    <citation type="journal article" date="2020" name="Stud. Mycol.">
        <title>101 Dothideomycetes genomes: a test case for predicting lifestyles and emergence of pathogens.</title>
        <authorList>
            <person name="Haridas S."/>
            <person name="Albert R."/>
            <person name="Binder M."/>
            <person name="Bloem J."/>
            <person name="Labutti K."/>
            <person name="Salamov A."/>
            <person name="Andreopoulos B."/>
            <person name="Baker S."/>
            <person name="Barry K."/>
            <person name="Bills G."/>
            <person name="Bluhm B."/>
            <person name="Cannon C."/>
            <person name="Castanera R."/>
            <person name="Culley D."/>
            <person name="Daum C."/>
            <person name="Ezra D."/>
            <person name="Gonzalez J."/>
            <person name="Henrissat B."/>
            <person name="Kuo A."/>
            <person name="Liang C."/>
            <person name="Lipzen A."/>
            <person name="Lutzoni F."/>
            <person name="Magnuson J."/>
            <person name="Mondo S."/>
            <person name="Nolan M."/>
            <person name="Ohm R."/>
            <person name="Pangilinan J."/>
            <person name="Park H.-J."/>
            <person name="Ramirez L."/>
            <person name="Alfaro M."/>
            <person name="Sun H."/>
            <person name="Tritt A."/>
            <person name="Yoshinaga Y."/>
            <person name="Zwiers L.-H."/>
            <person name="Turgeon B."/>
            <person name="Goodwin S."/>
            <person name="Spatafora J."/>
            <person name="Crous P."/>
            <person name="Grigoriev I."/>
        </authorList>
    </citation>
    <scope>NUCLEOTIDE SEQUENCE</scope>
    <source>
        <strain evidence="1">CBS 122368</strain>
    </source>
</reference>
<dbReference type="OrthoDB" id="3753758at2759"/>
<dbReference type="GeneID" id="54585605"/>
<name>A0A6A6I1F5_9PLEO</name>
<sequence length="368" mass="40948">MKSIDLFLDVTYQAPLDSIQEHEAANGSTIYSCPFFFIVPLGTEYPNHDKPLLCRVLPPSFEISDPHSESLSVTYELHTVVHYHEAHAIDGGTPGKTEMTRVIKFLPFSEVGPPTHIASFPGEFNIEVTSSIRKHTLASHLGTFTLRTSEPLPLAYSQYEKRASTECALSIIAHASHELPRLRAISLEVKPAIKVKTFYSAEPITCLPKRTFLAENALIRLREDVIKLGRETYTQLEWGKVSGPVNDKPPAYEEATGYNAQNRSTTESNLARDRKNILRTSIQVPVRPPVTLPPTFCGSLITRSYSLLLRMRVFGVHAQRISLEVPLQVVYLRATPSRVEVVHDPESMSCIGASAILAQDDVLPVYDG</sequence>
<dbReference type="RefSeq" id="XP_033678806.1">
    <property type="nucleotide sequence ID" value="XM_033832275.1"/>
</dbReference>
<organism evidence="1 2">
    <name type="scientific">Trematosphaeria pertusa</name>
    <dbReference type="NCBI Taxonomy" id="390896"/>
    <lineage>
        <taxon>Eukaryota</taxon>
        <taxon>Fungi</taxon>
        <taxon>Dikarya</taxon>
        <taxon>Ascomycota</taxon>
        <taxon>Pezizomycotina</taxon>
        <taxon>Dothideomycetes</taxon>
        <taxon>Pleosporomycetidae</taxon>
        <taxon>Pleosporales</taxon>
        <taxon>Massarineae</taxon>
        <taxon>Trematosphaeriaceae</taxon>
        <taxon>Trematosphaeria</taxon>
    </lineage>
</organism>
<evidence type="ECO:0008006" key="3">
    <source>
        <dbReference type="Google" id="ProtNLM"/>
    </source>
</evidence>
<dbReference type="Proteomes" id="UP000800094">
    <property type="component" value="Unassembled WGS sequence"/>
</dbReference>
<accession>A0A6A6I1F5</accession>
<protein>
    <recommendedName>
        <fullName evidence="3">Arrestin-like N-terminal domain-containing protein</fullName>
    </recommendedName>
</protein>
<keyword evidence="2" id="KW-1185">Reference proteome</keyword>
<evidence type="ECO:0000313" key="2">
    <source>
        <dbReference type="Proteomes" id="UP000800094"/>
    </source>
</evidence>
<dbReference type="AlphaFoldDB" id="A0A6A6I1F5"/>
<gene>
    <name evidence="1" type="ORF">BU26DRAFT_554620</name>
</gene>
<proteinExistence type="predicted"/>
<dbReference type="EMBL" id="ML987204">
    <property type="protein sequence ID" value="KAF2243802.1"/>
    <property type="molecule type" value="Genomic_DNA"/>
</dbReference>